<sequence>MNSLKIQKNIIRRIFPQSRADWKLYFAKTIPIVVGEILFCLNGFLDNFMVTSITGGIDALTYANTYTGILYTIFFAIQGIAAMFVGQYYGKKDYDKVKQIMNLRIWMHLVVALAFSIPSWAAGRQMIQIIGNQNINQETLQQGTSYLWLITISWIITAFNFNTNMLLNETGHSRFAMISATLTLLVNASINAIFILGLKRPAYYAAVGSIVGAVVCLMSDELLTYFKNRKIFINLFKLFHISKVVARQILRRSLAMLITIAAMITIPLRTVIWSKSFPDDIVNGSGIGQRWMQINGVTILGLVDSLSTVASAITSVCSSNVSYFVASNLGDDKFEEAEKHSHALKGFHAISGFIMSTIMLCIVLAIAFSSATSKGTVDGVYNVFYNKENKDYILSVFNESPTQNQALIQYINANGIPSPKQFVEYDSWVQNATEMTKAVFRKTFLLCCFTFLAFNPIWCWFYTSAALPRAGGRNNIASFTMLGAQWLSFVWLIIIGFAIVIPLRNTSNSLSLELAYFIFYSIDIGRLAIFEIVAWKTNWKRNITNETEVLTK</sequence>
<feature type="transmembrane region" description="Helical" evidence="7">
    <location>
        <begin position="253"/>
        <end position="272"/>
    </location>
</feature>
<accession>A0A858U2R0</accession>
<keyword evidence="2" id="KW-0813">Transport</keyword>
<comment type="subcellular location">
    <subcellularLocation>
        <location evidence="1">Cell membrane</location>
        <topology evidence="1">Multi-pass membrane protein</topology>
    </subcellularLocation>
</comment>
<dbReference type="KEGG" id="mphn:HGG64_01210"/>
<feature type="transmembrane region" description="Helical" evidence="7">
    <location>
        <begin position="515"/>
        <end position="535"/>
    </location>
</feature>
<dbReference type="PANTHER" id="PTHR43549">
    <property type="entry name" value="MULTIDRUG RESISTANCE PROTEIN YPNP-RELATED"/>
    <property type="match status" value="1"/>
</dbReference>
<dbReference type="GO" id="GO:0015297">
    <property type="term" value="F:antiporter activity"/>
    <property type="evidence" value="ECO:0007669"/>
    <property type="project" value="InterPro"/>
</dbReference>
<feature type="transmembrane region" description="Helical" evidence="7">
    <location>
        <begin position="143"/>
        <end position="163"/>
    </location>
</feature>
<dbReference type="GO" id="GO:0042910">
    <property type="term" value="F:xenobiotic transmembrane transporter activity"/>
    <property type="evidence" value="ECO:0007669"/>
    <property type="project" value="InterPro"/>
</dbReference>
<dbReference type="InterPro" id="IPR002528">
    <property type="entry name" value="MATE_fam"/>
</dbReference>
<evidence type="ECO:0000256" key="6">
    <source>
        <dbReference type="ARBA" id="ARBA00023136"/>
    </source>
</evidence>
<dbReference type="GO" id="GO:0005886">
    <property type="term" value="C:plasma membrane"/>
    <property type="evidence" value="ECO:0007669"/>
    <property type="project" value="UniProtKB-SubCell"/>
</dbReference>
<feature type="transmembrane region" description="Helical" evidence="7">
    <location>
        <begin position="347"/>
        <end position="368"/>
    </location>
</feature>
<dbReference type="Proteomes" id="UP000501728">
    <property type="component" value="Chromosome"/>
</dbReference>
<feature type="transmembrane region" description="Helical" evidence="7">
    <location>
        <begin position="444"/>
        <end position="463"/>
    </location>
</feature>
<feature type="transmembrane region" description="Helical" evidence="7">
    <location>
        <begin position="22"/>
        <end position="45"/>
    </location>
</feature>
<feature type="transmembrane region" description="Helical" evidence="7">
    <location>
        <begin position="175"/>
        <end position="196"/>
    </location>
</feature>
<keyword evidence="3" id="KW-1003">Cell membrane</keyword>
<reference evidence="8 9" key="1">
    <citation type="submission" date="2020-04" db="EMBL/GenBank/DDBJ databases">
        <title>Novel Mycoplasma species detected in Phocoena phocoena (harbor porpoise) from the USA.</title>
        <authorList>
            <person name="Volokhov D.V."/>
        </authorList>
    </citation>
    <scope>NUCLEOTIDE SEQUENCE [LARGE SCALE GENOMIC DNA]</scope>
    <source>
        <strain evidence="8 9">C264-NAS</strain>
    </source>
</reference>
<evidence type="ECO:0000256" key="2">
    <source>
        <dbReference type="ARBA" id="ARBA00022448"/>
    </source>
</evidence>
<name>A0A858U2R0_9MOLU</name>
<organism evidence="8 9">
    <name type="scientific">Mycoplasma phocoeninasale</name>
    <dbReference type="NCBI Taxonomy" id="2726117"/>
    <lineage>
        <taxon>Bacteria</taxon>
        <taxon>Bacillati</taxon>
        <taxon>Mycoplasmatota</taxon>
        <taxon>Mollicutes</taxon>
        <taxon>Mycoplasmataceae</taxon>
        <taxon>Mycoplasma</taxon>
    </lineage>
</organism>
<keyword evidence="4 7" id="KW-0812">Transmembrane</keyword>
<evidence type="ECO:0000256" key="5">
    <source>
        <dbReference type="ARBA" id="ARBA00022989"/>
    </source>
</evidence>
<keyword evidence="6 7" id="KW-0472">Membrane</keyword>
<evidence type="ECO:0000256" key="4">
    <source>
        <dbReference type="ARBA" id="ARBA00022692"/>
    </source>
</evidence>
<proteinExistence type="predicted"/>
<gene>
    <name evidence="8" type="ORF">HGG64_01210</name>
</gene>
<dbReference type="InterPro" id="IPR052031">
    <property type="entry name" value="Membrane_Transporter-Flippase"/>
</dbReference>
<keyword evidence="9" id="KW-1185">Reference proteome</keyword>
<dbReference type="AlphaFoldDB" id="A0A858U2R0"/>
<evidence type="ECO:0000256" key="1">
    <source>
        <dbReference type="ARBA" id="ARBA00004651"/>
    </source>
</evidence>
<dbReference type="Pfam" id="PF01554">
    <property type="entry name" value="MatE"/>
    <property type="match status" value="1"/>
</dbReference>
<dbReference type="PANTHER" id="PTHR43549:SF2">
    <property type="entry name" value="MULTIDRUG RESISTANCE PROTEIN NORM-RELATED"/>
    <property type="match status" value="1"/>
</dbReference>
<protein>
    <submittedName>
        <fullName evidence="8">MATE family efflux transporter</fullName>
    </submittedName>
</protein>
<evidence type="ECO:0000256" key="7">
    <source>
        <dbReference type="SAM" id="Phobius"/>
    </source>
</evidence>
<feature type="transmembrane region" description="Helical" evidence="7">
    <location>
        <begin position="202"/>
        <end position="223"/>
    </location>
</feature>
<evidence type="ECO:0000313" key="9">
    <source>
        <dbReference type="Proteomes" id="UP000501728"/>
    </source>
</evidence>
<evidence type="ECO:0000313" key="8">
    <source>
        <dbReference type="EMBL" id="QJG66329.1"/>
    </source>
</evidence>
<dbReference type="EMBL" id="CP051480">
    <property type="protein sequence ID" value="QJG66329.1"/>
    <property type="molecule type" value="Genomic_DNA"/>
</dbReference>
<keyword evidence="5 7" id="KW-1133">Transmembrane helix</keyword>
<feature type="transmembrane region" description="Helical" evidence="7">
    <location>
        <begin position="483"/>
        <end position="503"/>
    </location>
</feature>
<dbReference type="RefSeq" id="WP_169580152.1">
    <property type="nucleotide sequence ID" value="NZ_CP051480.1"/>
</dbReference>
<feature type="transmembrane region" description="Helical" evidence="7">
    <location>
        <begin position="65"/>
        <end position="85"/>
    </location>
</feature>
<evidence type="ECO:0000256" key="3">
    <source>
        <dbReference type="ARBA" id="ARBA00022475"/>
    </source>
</evidence>
<feature type="transmembrane region" description="Helical" evidence="7">
    <location>
        <begin position="105"/>
        <end position="123"/>
    </location>
</feature>